<dbReference type="Gene3D" id="1.10.510.10">
    <property type="entry name" value="Transferase(Phosphotransferase) domain 1"/>
    <property type="match status" value="1"/>
</dbReference>
<gene>
    <name evidence="15" type="ORF">TSUD_206130</name>
</gene>
<dbReference type="InterPro" id="IPR001245">
    <property type="entry name" value="Ser-Thr/Tyr_kinase_cat_dom"/>
</dbReference>
<feature type="domain" description="U-box" evidence="14">
    <location>
        <begin position="655"/>
        <end position="728"/>
    </location>
</feature>
<dbReference type="InterPro" id="IPR017441">
    <property type="entry name" value="Protein_kinase_ATP_BS"/>
</dbReference>
<dbReference type="PROSITE" id="PS51698">
    <property type="entry name" value="U_BOX"/>
    <property type="match status" value="1"/>
</dbReference>
<dbReference type="AlphaFoldDB" id="A0A2Z6MKV8"/>
<sequence>MSTPRSVAVAVSGGSGAAKAGGYIPISEADAHAFAAYVQEVKQKSEEIFVSFKKLCESNTIETFLLEDDNPANALLSFISESGVQILVLGSDDSNFITRKLKGPGIPTTILRGAPDSCDVYVVDRDRIVSKLADSSSSHSHEEGPRYIVSNRLNKSDNGASIGGQMSGISASSTELKILKNFKFLSISEHSYIGLQTSSRRSSFENSTISEEANPDNYGDYVDTISLHSFDSIASAHHEPLVMQEAERLQLELQNTIAMYKQVCEELAHAQSKALLLSSESLEEAKIINASLKREETLRKIAAEEKAKYLKVMKELEESKSMFAKESYERQMAELNVLRESIEKQRIVDTLLSNDRRYRKYTMDEIRIATNNLSEDLVIGEGGYGKVYKCNLDHTPVAIKVLHQDTINKKAEFLKEVEILSQLHHPNMVLLLGACPENGCLVYEYLENGSLEDYLLNRSGKPPLPWFFRFRIVFEMACGLSFLHNSKPEPIVHRDIKPGNILLDRNYVSKISDVGLAKLISDAVPDNITEYRESVLAGTLHYMDPEYQRTGTVRPKSDVYAFGVIILQLITARHARGLIMAIEDAITKGSFRDILDKSAGDWPLNETIELAEIGLKCTALRCRDRPELDTEVLPLLKRLSDVANASVKKGRNSISTPSQYYCPILQEIMDEPYIAADGFTYEYRAIKAWLSKHNVSPVTKHKLKHSELIPNHTLRSAIQEWKSEMTLLD</sequence>
<dbReference type="InterPro" id="IPR013083">
    <property type="entry name" value="Znf_RING/FYVE/PHD"/>
</dbReference>
<feature type="binding site" evidence="11">
    <location>
        <position position="400"/>
    </location>
    <ligand>
        <name>ATP</name>
        <dbReference type="ChEBI" id="CHEBI:30616"/>
    </ligand>
</feature>
<evidence type="ECO:0000256" key="6">
    <source>
        <dbReference type="ARBA" id="ARBA00022679"/>
    </source>
</evidence>
<keyword evidence="5" id="KW-0723">Serine/threonine-protein kinase</keyword>
<evidence type="ECO:0000313" key="16">
    <source>
        <dbReference type="Proteomes" id="UP000242715"/>
    </source>
</evidence>
<keyword evidence="16" id="KW-1185">Reference proteome</keyword>
<dbReference type="PROSITE" id="PS00108">
    <property type="entry name" value="PROTEIN_KINASE_ST"/>
    <property type="match status" value="1"/>
</dbReference>
<name>A0A2Z6MKV8_TRISU</name>
<dbReference type="Gene3D" id="3.30.40.10">
    <property type="entry name" value="Zinc/RING finger domain, C3HC4 (zinc finger)"/>
    <property type="match status" value="1"/>
</dbReference>
<dbReference type="PANTHER" id="PTHR45647">
    <property type="entry name" value="OS02G0152300 PROTEIN"/>
    <property type="match status" value="1"/>
</dbReference>
<dbReference type="EC" id="2.3.2.27" evidence="4"/>
<protein>
    <recommendedName>
        <fullName evidence="4">RING-type E3 ubiquitin transferase</fullName>
        <ecNumber evidence="4">2.3.2.27</ecNumber>
    </recommendedName>
</protein>
<dbReference type="InterPro" id="IPR011009">
    <property type="entry name" value="Kinase-like_dom_sf"/>
</dbReference>
<comment type="catalytic activity">
    <reaction evidence="1">
        <text>S-ubiquitinyl-[E2 ubiquitin-conjugating enzyme]-L-cysteine + [acceptor protein]-L-lysine = [E2 ubiquitin-conjugating enzyme]-L-cysteine + N(6)-ubiquitinyl-[acceptor protein]-L-lysine.</text>
        <dbReference type="EC" id="2.3.2.27"/>
    </reaction>
</comment>
<keyword evidence="8" id="KW-0418">Kinase</keyword>
<evidence type="ECO:0000259" key="13">
    <source>
        <dbReference type="PROSITE" id="PS50011"/>
    </source>
</evidence>
<dbReference type="Gene3D" id="3.30.200.20">
    <property type="entry name" value="Phosphorylase Kinase, domain 1"/>
    <property type="match status" value="1"/>
</dbReference>
<evidence type="ECO:0000256" key="9">
    <source>
        <dbReference type="ARBA" id="ARBA00022786"/>
    </source>
</evidence>
<dbReference type="InterPro" id="IPR008271">
    <property type="entry name" value="Ser/Thr_kinase_AS"/>
</dbReference>
<organism evidence="15 16">
    <name type="scientific">Trifolium subterraneum</name>
    <name type="common">Subterranean clover</name>
    <dbReference type="NCBI Taxonomy" id="3900"/>
    <lineage>
        <taxon>Eukaryota</taxon>
        <taxon>Viridiplantae</taxon>
        <taxon>Streptophyta</taxon>
        <taxon>Embryophyta</taxon>
        <taxon>Tracheophyta</taxon>
        <taxon>Spermatophyta</taxon>
        <taxon>Magnoliopsida</taxon>
        <taxon>eudicotyledons</taxon>
        <taxon>Gunneridae</taxon>
        <taxon>Pentapetalae</taxon>
        <taxon>rosids</taxon>
        <taxon>fabids</taxon>
        <taxon>Fabales</taxon>
        <taxon>Fabaceae</taxon>
        <taxon>Papilionoideae</taxon>
        <taxon>50 kb inversion clade</taxon>
        <taxon>NPAAA clade</taxon>
        <taxon>Hologalegina</taxon>
        <taxon>IRL clade</taxon>
        <taxon>Trifolieae</taxon>
        <taxon>Trifolium</taxon>
    </lineage>
</organism>
<keyword evidence="7 11" id="KW-0547">Nucleotide-binding</keyword>
<keyword evidence="12" id="KW-0175">Coiled coil</keyword>
<dbReference type="InterPro" id="IPR000719">
    <property type="entry name" value="Prot_kinase_dom"/>
</dbReference>
<accession>A0A2Z6MKV8</accession>
<dbReference type="Pfam" id="PF04564">
    <property type="entry name" value="U-box"/>
    <property type="match status" value="1"/>
</dbReference>
<feature type="coiled-coil region" evidence="12">
    <location>
        <begin position="299"/>
        <end position="345"/>
    </location>
</feature>
<evidence type="ECO:0000313" key="15">
    <source>
        <dbReference type="EMBL" id="GAU33154.1"/>
    </source>
</evidence>
<dbReference type="SUPFAM" id="SSF56112">
    <property type="entry name" value="Protein kinase-like (PK-like)"/>
    <property type="match status" value="1"/>
</dbReference>
<dbReference type="PANTHER" id="PTHR45647:SF65">
    <property type="entry name" value="U-BOX DOMAIN-CONTAINING PROTEIN KINASE FAMILY PROTEIN"/>
    <property type="match status" value="1"/>
</dbReference>
<evidence type="ECO:0000256" key="4">
    <source>
        <dbReference type="ARBA" id="ARBA00012483"/>
    </source>
</evidence>
<evidence type="ECO:0000256" key="11">
    <source>
        <dbReference type="PROSITE-ProRule" id="PRU10141"/>
    </source>
</evidence>
<comment type="pathway">
    <text evidence="3">Protein modification; protein ubiquitination.</text>
</comment>
<dbReference type="GO" id="GO:0016567">
    <property type="term" value="P:protein ubiquitination"/>
    <property type="evidence" value="ECO:0007669"/>
    <property type="project" value="UniProtKB-UniPathway"/>
</dbReference>
<dbReference type="EMBL" id="DF973518">
    <property type="protein sequence ID" value="GAU33154.1"/>
    <property type="molecule type" value="Genomic_DNA"/>
</dbReference>
<dbReference type="SMART" id="SM00504">
    <property type="entry name" value="Ubox"/>
    <property type="match status" value="1"/>
</dbReference>
<evidence type="ECO:0000256" key="1">
    <source>
        <dbReference type="ARBA" id="ARBA00000900"/>
    </source>
</evidence>
<evidence type="ECO:0000256" key="3">
    <source>
        <dbReference type="ARBA" id="ARBA00004906"/>
    </source>
</evidence>
<evidence type="ECO:0000256" key="10">
    <source>
        <dbReference type="ARBA" id="ARBA00022840"/>
    </source>
</evidence>
<dbReference type="SUPFAM" id="SSF57850">
    <property type="entry name" value="RING/U-box"/>
    <property type="match status" value="1"/>
</dbReference>
<keyword evidence="10 11" id="KW-0067">ATP-binding</keyword>
<dbReference type="PROSITE" id="PS00107">
    <property type="entry name" value="PROTEIN_KINASE_ATP"/>
    <property type="match status" value="1"/>
</dbReference>
<dbReference type="CDD" id="cd16655">
    <property type="entry name" value="RING-Ubox_WDSUB1-like"/>
    <property type="match status" value="1"/>
</dbReference>
<evidence type="ECO:0000256" key="8">
    <source>
        <dbReference type="ARBA" id="ARBA00022777"/>
    </source>
</evidence>
<feature type="domain" description="Protein kinase" evidence="13">
    <location>
        <begin position="373"/>
        <end position="636"/>
    </location>
</feature>
<dbReference type="UniPathway" id="UPA00143"/>
<dbReference type="Proteomes" id="UP000242715">
    <property type="component" value="Unassembled WGS sequence"/>
</dbReference>
<dbReference type="PROSITE" id="PS50011">
    <property type="entry name" value="PROTEIN_KINASE_DOM"/>
    <property type="match status" value="1"/>
</dbReference>
<comment type="function">
    <text evidence="2">Functions as an E3 ubiquitin ligase.</text>
</comment>
<dbReference type="SMART" id="SM00220">
    <property type="entry name" value="S_TKc"/>
    <property type="match status" value="1"/>
</dbReference>
<evidence type="ECO:0000256" key="5">
    <source>
        <dbReference type="ARBA" id="ARBA00022527"/>
    </source>
</evidence>
<keyword evidence="6" id="KW-0808">Transferase</keyword>
<dbReference type="OrthoDB" id="10064100at2759"/>
<dbReference type="GO" id="GO:0061630">
    <property type="term" value="F:ubiquitin protein ligase activity"/>
    <property type="evidence" value="ECO:0007669"/>
    <property type="project" value="UniProtKB-EC"/>
</dbReference>
<keyword evidence="9" id="KW-0833">Ubl conjugation pathway</keyword>
<dbReference type="GO" id="GO:0004674">
    <property type="term" value="F:protein serine/threonine kinase activity"/>
    <property type="evidence" value="ECO:0007669"/>
    <property type="project" value="UniProtKB-KW"/>
</dbReference>
<reference evidence="16" key="1">
    <citation type="journal article" date="2017" name="Front. Plant Sci.">
        <title>Climate Clever Clovers: New Paradigm to Reduce the Environmental Footprint of Ruminants by Breeding Low Methanogenic Forages Utilizing Haplotype Variation.</title>
        <authorList>
            <person name="Kaur P."/>
            <person name="Appels R."/>
            <person name="Bayer P.E."/>
            <person name="Keeble-Gagnere G."/>
            <person name="Wang J."/>
            <person name="Hirakawa H."/>
            <person name="Shirasawa K."/>
            <person name="Vercoe P."/>
            <person name="Stefanova K."/>
            <person name="Durmic Z."/>
            <person name="Nichols P."/>
            <person name="Revell C."/>
            <person name="Isobe S.N."/>
            <person name="Edwards D."/>
            <person name="Erskine W."/>
        </authorList>
    </citation>
    <scope>NUCLEOTIDE SEQUENCE [LARGE SCALE GENOMIC DNA]</scope>
    <source>
        <strain evidence="16">cv. Daliak</strain>
    </source>
</reference>
<evidence type="ECO:0000256" key="2">
    <source>
        <dbReference type="ARBA" id="ARBA00003861"/>
    </source>
</evidence>
<dbReference type="InterPro" id="IPR003613">
    <property type="entry name" value="Ubox_domain"/>
</dbReference>
<evidence type="ECO:0000256" key="7">
    <source>
        <dbReference type="ARBA" id="ARBA00022741"/>
    </source>
</evidence>
<dbReference type="InterPro" id="IPR051348">
    <property type="entry name" value="U-box_ubiquitin_ligases"/>
</dbReference>
<dbReference type="GO" id="GO:0005524">
    <property type="term" value="F:ATP binding"/>
    <property type="evidence" value="ECO:0007669"/>
    <property type="project" value="UniProtKB-UniRule"/>
</dbReference>
<evidence type="ECO:0000256" key="12">
    <source>
        <dbReference type="SAM" id="Coils"/>
    </source>
</evidence>
<dbReference type="Pfam" id="PF07714">
    <property type="entry name" value="PK_Tyr_Ser-Thr"/>
    <property type="match status" value="1"/>
</dbReference>
<evidence type="ECO:0000259" key="14">
    <source>
        <dbReference type="PROSITE" id="PS51698"/>
    </source>
</evidence>
<proteinExistence type="predicted"/>